<dbReference type="PANTHER" id="PTHR30217:SF10">
    <property type="entry name" value="23S RRNA 5-HYDROXYCYTIDINE C2501 SYNTHASE"/>
    <property type="match status" value="1"/>
</dbReference>
<proteinExistence type="predicted"/>
<reference evidence="1 2" key="1">
    <citation type="journal article" date="2022" name="Microbiol. Resour. Announc.">
        <title>Complete Genome Sequence of the Hyperthermophilic and Acidophilic Archaeon Saccharolobus caldissimus Strain HS-3T.</title>
        <authorList>
            <person name="Sakai H.D."/>
            <person name="Kurosawa N."/>
        </authorList>
    </citation>
    <scope>NUCLEOTIDE SEQUENCE [LARGE SCALE GENOMIC DNA]</scope>
    <source>
        <strain evidence="1 2">JCM32116</strain>
    </source>
</reference>
<gene>
    <name evidence="1" type="ORF">SACC_25670</name>
</gene>
<dbReference type="AlphaFoldDB" id="A0AAQ4CUR9"/>
<protein>
    <submittedName>
        <fullName evidence="1">Peptidase U32</fullName>
    </submittedName>
</protein>
<dbReference type="KEGG" id="scas:SACC_25670"/>
<evidence type="ECO:0000313" key="2">
    <source>
        <dbReference type="Proteomes" id="UP001319921"/>
    </source>
</evidence>
<dbReference type="InterPro" id="IPR051454">
    <property type="entry name" value="RNA/ubiquinone_mod_enzymes"/>
</dbReference>
<dbReference type="Pfam" id="PF01136">
    <property type="entry name" value="Peptidase_U32"/>
    <property type="match status" value="1"/>
</dbReference>
<dbReference type="InterPro" id="IPR001539">
    <property type="entry name" value="Peptidase_U32"/>
</dbReference>
<accession>A0AAQ4CUR9</accession>
<evidence type="ECO:0000313" key="1">
    <source>
        <dbReference type="EMBL" id="BDB99550.1"/>
    </source>
</evidence>
<dbReference type="Proteomes" id="UP001319921">
    <property type="component" value="Chromosome"/>
</dbReference>
<keyword evidence="2" id="KW-1185">Reference proteome</keyword>
<dbReference type="PANTHER" id="PTHR30217">
    <property type="entry name" value="PEPTIDASE U32 FAMILY"/>
    <property type="match status" value="1"/>
</dbReference>
<dbReference type="GeneID" id="68867285"/>
<organism evidence="1 2">
    <name type="scientific">Saccharolobus caldissimus</name>
    <dbReference type="NCBI Taxonomy" id="1702097"/>
    <lineage>
        <taxon>Archaea</taxon>
        <taxon>Thermoproteota</taxon>
        <taxon>Thermoprotei</taxon>
        <taxon>Sulfolobales</taxon>
        <taxon>Sulfolobaceae</taxon>
        <taxon>Saccharolobus</taxon>
    </lineage>
</organism>
<dbReference type="RefSeq" id="WP_229569926.1">
    <property type="nucleotide sequence ID" value="NZ_AP025226.1"/>
</dbReference>
<sequence>MKLVVATNFDNNLLEELRKYPEVKYIFGSFKKTITGHGRAGFIVPEVSEEQFKTHIDLAHSYKIKFLYTMNTSTLLGREYDSKFINSLTKEIDRLVNLGIDGLIVALPFIIRLIRSEYPDLEISVSSFARVNIMRQIEEYVGLGANTIIMHEDVNRDFELLKQIAKISKSENFEIELILNNSCLYGCPFRLTHDNISSITSMIHGLDNVWFEYPVLMCATDVLNDPANIIRMRWIRPEDLHYYEELGIERFKIAGRNKKTEWILRAVKAYTSRKYDGDLLDILSYPQGRAAAKAVEKVNGPRAYSILNAIKIDNTKFPSKWLEFFFYNDCNMRSCKECKYCDVIAEKVINVNGKQFKKEEWNIKQPYPIYLIPKFKKE</sequence>
<dbReference type="EMBL" id="AP025226">
    <property type="protein sequence ID" value="BDB99550.1"/>
    <property type="molecule type" value="Genomic_DNA"/>
</dbReference>
<name>A0AAQ4CUR9_9CREN</name>